<dbReference type="STRING" id="1227077.SAMN04515668_4779"/>
<gene>
    <name evidence="1" type="ORF">SAMN04515668_4779</name>
</gene>
<protein>
    <submittedName>
        <fullName evidence="1">Uncharacterized protein</fullName>
    </submittedName>
</protein>
<evidence type="ECO:0000313" key="1">
    <source>
        <dbReference type="EMBL" id="SFQ82286.1"/>
    </source>
</evidence>
<keyword evidence="2" id="KW-1185">Reference proteome</keyword>
<evidence type="ECO:0000313" key="2">
    <source>
        <dbReference type="Proteomes" id="UP000199029"/>
    </source>
</evidence>
<dbReference type="EMBL" id="FOXS01000010">
    <property type="protein sequence ID" value="SFQ82286.1"/>
    <property type="molecule type" value="Genomic_DNA"/>
</dbReference>
<dbReference type="Proteomes" id="UP000199029">
    <property type="component" value="Unassembled WGS sequence"/>
</dbReference>
<dbReference type="InterPro" id="IPR046042">
    <property type="entry name" value="DUF6000"/>
</dbReference>
<dbReference type="OrthoDB" id="8702693at2"/>
<organism evidence="1 2">
    <name type="scientific">Hymenobacter arizonensis</name>
    <name type="common">Siccationidurans arizonensis</name>
    <dbReference type="NCBI Taxonomy" id="1227077"/>
    <lineage>
        <taxon>Bacteria</taxon>
        <taxon>Pseudomonadati</taxon>
        <taxon>Bacteroidota</taxon>
        <taxon>Cytophagia</taxon>
        <taxon>Cytophagales</taxon>
        <taxon>Hymenobacteraceae</taxon>
        <taxon>Hymenobacter</taxon>
    </lineage>
</organism>
<proteinExistence type="predicted"/>
<dbReference type="AlphaFoldDB" id="A0A1I6BMX5"/>
<reference evidence="2" key="1">
    <citation type="submission" date="2016-10" db="EMBL/GenBank/DDBJ databases">
        <authorList>
            <person name="Varghese N."/>
            <person name="Submissions S."/>
        </authorList>
    </citation>
    <scope>NUCLEOTIDE SEQUENCE [LARGE SCALE GENOMIC DNA]</scope>
    <source>
        <strain evidence="2">OR362-8,ATCC BAA-1266,JCM 13504</strain>
    </source>
</reference>
<dbReference type="Pfam" id="PF19463">
    <property type="entry name" value="DUF6000"/>
    <property type="match status" value="1"/>
</dbReference>
<sequence length="203" mass="22978">MLNKTWDQEFISRWVTPHHLLVLGANYLHAPTNEQVLFNRWVAAALPALEEGVVQRLLHGHWREQLIGSWLCGLKGWHQFGPVIGDLLVASKTCFAGQGHCFALACFATEAGASRLTQYLEKFLPRPDLAYDQEWALPALLWLDEQRGTDHARPFMASGGLWEQYRSTREQHATKHAYTASTSGCVPRFRAAMNYCQAHFTAT</sequence>
<accession>A0A1I6BMX5</accession>
<name>A0A1I6BMX5_HYMAR</name>
<dbReference type="RefSeq" id="WP_092678814.1">
    <property type="nucleotide sequence ID" value="NZ_FOXS01000010.1"/>
</dbReference>